<feature type="non-terminal residue" evidence="2">
    <location>
        <position position="197"/>
    </location>
</feature>
<evidence type="ECO:0000313" key="2">
    <source>
        <dbReference type="EMBL" id="GAI64660.1"/>
    </source>
</evidence>
<reference evidence="2" key="1">
    <citation type="journal article" date="2014" name="Front. Microbiol.">
        <title>High frequency of phylogenetically diverse reductive dehalogenase-homologous genes in deep subseafloor sedimentary metagenomes.</title>
        <authorList>
            <person name="Kawai M."/>
            <person name="Futagami T."/>
            <person name="Toyoda A."/>
            <person name="Takaki Y."/>
            <person name="Nishi S."/>
            <person name="Hori S."/>
            <person name="Arai W."/>
            <person name="Tsubouchi T."/>
            <person name="Morono Y."/>
            <person name="Uchiyama I."/>
            <person name="Ito T."/>
            <person name="Fujiyama A."/>
            <person name="Inagaki F."/>
            <person name="Takami H."/>
        </authorList>
    </citation>
    <scope>NUCLEOTIDE SEQUENCE</scope>
    <source>
        <strain evidence="2">Expedition CK06-06</strain>
    </source>
</reference>
<feature type="region of interest" description="Disordered" evidence="1">
    <location>
        <begin position="34"/>
        <end position="73"/>
    </location>
</feature>
<comment type="caution">
    <text evidence="2">The sequence shown here is derived from an EMBL/GenBank/DDBJ whole genome shotgun (WGS) entry which is preliminary data.</text>
</comment>
<protein>
    <submittedName>
        <fullName evidence="2">Uncharacterized protein</fullName>
    </submittedName>
</protein>
<organism evidence="2">
    <name type="scientific">marine sediment metagenome</name>
    <dbReference type="NCBI Taxonomy" id="412755"/>
    <lineage>
        <taxon>unclassified sequences</taxon>
        <taxon>metagenomes</taxon>
        <taxon>ecological metagenomes</taxon>
    </lineage>
</organism>
<evidence type="ECO:0000256" key="1">
    <source>
        <dbReference type="SAM" id="MobiDB-lite"/>
    </source>
</evidence>
<accession>X1RNB1</accession>
<proteinExistence type="predicted"/>
<name>X1RNB1_9ZZZZ</name>
<sequence length="197" mass="21919">MTTKSIIPQLNKASTVANGVGKLERLAERATEADRAYTKEGTTIEAGSPSSILGARAPSQPGGKKSYKESHAKSHNYTQNTVVMLTRRGGICRGKICRWAKCQKTIRSKCPAYLWVVAEYERLRLAGGCSDTFGRVKSDTKVAPPKDTRYDDRAEYRDFLRELGRGSRYVGFGKEADNCGRWGMLKECDHGHNVLKR</sequence>
<gene>
    <name evidence="2" type="ORF">S12H4_10629</name>
</gene>
<dbReference type="AlphaFoldDB" id="X1RNB1"/>
<dbReference type="EMBL" id="BARW01004584">
    <property type="protein sequence ID" value="GAI64660.1"/>
    <property type="molecule type" value="Genomic_DNA"/>
</dbReference>